<protein>
    <submittedName>
        <fullName evidence="1">Uncharacterized protein</fullName>
    </submittedName>
</protein>
<dbReference type="EMBL" id="MFTO01000001">
    <property type="protein sequence ID" value="OGI64416.1"/>
    <property type="molecule type" value="Genomic_DNA"/>
</dbReference>
<dbReference type="AlphaFoldDB" id="A0A1F6V4N0"/>
<comment type="caution">
    <text evidence="1">The sequence shown here is derived from an EMBL/GenBank/DDBJ whole genome shotgun (WGS) entry which is preliminary data.</text>
</comment>
<name>A0A1F6V4N0_9BACT</name>
<evidence type="ECO:0000313" key="2">
    <source>
        <dbReference type="Proteomes" id="UP000178985"/>
    </source>
</evidence>
<evidence type="ECO:0000313" key="1">
    <source>
        <dbReference type="EMBL" id="OGI64416.1"/>
    </source>
</evidence>
<organism evidence="1 2">
    <name type="scientific">Candidatus Nomurabacteria bacterium RIFCSPHIGHO2_01_FULL_40_20</name>
    <dbReference type="NCBI Taxonomy" id="1801738"/>
    <lineage>
        <taxon>Bacteria</taxon>
        <taxon>Candidatus Nomuraibacteriota</taxon>
    </lineage>
</organism>
<dbReference type="Proteomes" id="UP000178985">
    <property type="component" value="Unassembled WGS sequence"/>
</dbReference>
<accession>A0A1F6V4N0</accession>
<gene>
    <name evidence="1" type="ORF">A2733_01255</name>
</gene>
<sequence length="100" mass="12149">MSEFNSNIEKTKEPEIDQDFLRYLIEYLGNNINLVETSGGIKEFLTRRYFDLQDDYLAQYDILKKDEIRKTVLVNNMSAIFNEVIKIYQQRFQIRWKKEQ</sequence>
<reference evidence="1 2" key="1">
    <citation type="journal article" date="2016" name="Nat. Commun.">
        <title>Thousands of microbial genomes shed light on interconnected biogeochemical processes in an aquifer system.</title>
        <authorList>
            <person name="Anantharaman K."/>
            <person name="Brown C.T."/>
            <person name="Hug L.A."/>
            <person name="Sharon I."/>
            <person name="Castelle C.J."/>
            <person name="Probst A.J."/>
            <person name="Thomas B.C."/>
            <person name="Singh A."/>
            <person name="Wilkins M.J."/>
            <person name="Karaoz U."/>
            <person name="Brodie E.L."/>
            <person name="Williams K.H."/>
            <person name="Hubbard S.S."/>
            <person name="Banfield J.F."/>
        </authorList>
    </citation>
    <scope>NUCLEOTIDE SEQUENCE [LARGE SCALE GENOMIC DNA]</scope>
</reference>
<proteinExistence type="predicted"/>